<evidence type="ECO:0000256" key="1">
    <source>
        <dbReference type="SAM" id="Phobius"/>
    </source>
</evidence>
<organism evidence="3">
    <name type="scientific">Mariniphaga anaerophila</name>
    <dbReference type="NCBI Taxonomy" id="1484053"/>
    <lineage>
        <taxon>Bacteria</taxon>
        <taxon>Pseudomonadati</taxon>
        <taxon>Bacteroidota</taxon>
        <taxon>Bacteroidia</taxon>
        <taxon>Marinilabiliales</taxon>
        <taxon>Prolixibacteraceae</taxon>
        <taxon>Mariniphaga</taxon>
    </lineage>
</organism>
<dbReference type="InterPro" id="IPR037524">
    <property type="entry name" value="PA14/GLEYA"/>
</dbReference>
<protein>
    <recommendedName>
        <fullName evidence="2">PA14 domain-containing protein</fullName>
    </recommendedName>
</protein>
<dbReference type="SUPFAM" id="SSF56988">
    <property type="entry name" value="Anthrax protective antigen"/>
    <property type="match status" value="1"/>
</dbReference>
<accession>A0A831LS86</accession>
<feature type="domain" description="PA14" evidence="2">
    <location>
        <begin position="121"/>
        <end position="233"/>
    </location>
</feature>
<proteinExistence type="predicted"/>
<reference evidence="3" key="1">
    <citation type="journal article" date="2020" name="mSystems">
        <title>Genome- and Community-Level Interaction Insights into Carbon Utilization and Element Cycling Functions of Hydrothermarchaeota in Hydrothermal Sediment.</title>
        <authorList>
            <person name="Zhou Z."/>
            <person name="Liu Y."/>
            <person name="Xu W."/>
            <person name="Pan J."/>
            <person name="Luo Z.H."/>
            <person name="Li M."/>
        </authorList>
    </citation>
    <scope>NUCLEOTIDE SEQUENCE [LARGE SCALE GENOMIC DNA]</scope>
    <source>
        <strain evidence="3">SpSt-1217</strain>
    </source>
</reference>
<sequence length="233" mass="26260">MYTLNYRLIFIIIFIFNGLLSVQASLAYLEQDSVKIYISSGINQVLIPVPDSISIKNPQLEAISSNPGILEILNTEYIFGQTFAVLNVREKGVSGIVSVIINVKYESVVDTISLIARIQPYYNPGILFQIHDIVFWQEAIPLTNEPVYEKIIQTSVGPYNQLNYSEIPLTVNMDCTGASCTGHDFFTSLYKGYLVPPVSGTYHFYMRSQDRHTLWLSPNENFSNAQKIVARSS</sequence>
<dbReference type="Proteomes" id="UP000886047">
    <property type="component" value="Unassembled WGS sequence"/>
</dbReference>
<feature type="transmembrane region" description="Helical" evidence="1">
    <location>
        <begin position="6"/>
        <end position="29"/>
    </location>
</feature>
<dbReference type="PROSITE" id="PS51820">
    <property type="entry name" value="PA14"/>
    <property type="match status" value="1"/>
</dbReference>
<evidence type="ECO:0000313" key="3">
    <source>
        <dbReference type="EMBL" id="HDR50395.1"/>
    </source>
</evidence>
<dbReference type="EMBL" id="DSDK01000118">
    <property type="protein sequence ID" value="HDR50395.1"/>
    <property type="molecule type" value="Genomic_DNA"/>
</dbReference>
<evidence type="ECO:0000259" key="2">
    <source>
        <dbReference type="PROSITE" id="PS51820"/>
    </source>
</evidence>
<dbReference type="AlphaFoldDB" id="A0A831LS86"/>
<gene>
    <name evidence="3" type="ORF">ENN90_02075</name>
</gene>
<keyword evidence="1" id="KW-0812">Transmembrane</keyword>
<feature type="non-terminal residue" evidence="3">
    <location>
        <position position="233"/>
    </location>
</feature>
<keyword evidence="1" id="KW-1133">Transmembrane helix</keyword>
<comment type="caution">
    <text evidence="3">The sequence shown here is derived from an EMBL/GenBank/DDBJ whole genome shotgun (WGS) entry which is preliminary data.</text>
</comment>
<name>A0A831LS86_9BACT</name>
<keyword evidence="1" id="KW-0472">Membrane</keyword>